<organism evidence="6 7">
    <name type="scientific">Lacticaseibacillus paracasei</name>
    <name type="common">Lactobacillus paracasei</name>
    <dbReference type="NCBI Taxonomy" id="1597"/>
    <lineage>
        <taxon>Bacteria</taxon>
        <taxon>Bacillati</taxon>
        <taxon>Bacillota</taxon>
        <taxon>Bacilli</taxon>
        <taxon>Lactobacillales</taxon>
        <taxon>Lactobacillaceae</taxon>
        <taxon>Lacticaseibacillus</taxon>
    </lineage>
</organism>
<evidence type="ECO:0000313" key="6">
    <source>
        <dbReference type="EMBL" id="MDB1565702.1"/>
    </source>
</evidence>
<dbReference type="Gene3D" id="3.90.550.10">
    <property type="entry name" value="Spore Coat Polysaccharide Biosynthesis Protein SpsA, Chain A"/>
    <property type="match status" value="1"/>
</dbReference>
<dbReference type="PANTHER" id="PTHR43179:SF12">
    <property type="entry name" value="GALACTOFURANOSYLTRANSFERASE GLFT2"/>
    <property type="match status" value="1"/>
</dbReference>
<comment type="caution">
    <text evidence="6">The sequence shown here is derived from an EMBL/GenBank/DDBJ whole genome shotgun (WGS) entry which is preliminary data.</text>
</comment>
<dbReference type="EMBL" id="JAQLSF010000001">
    <property type="protein sequence ID" value="MDB1565702.1"/>
    <property type="molecule type" value="Genomic_DNA"/>
</dbReference>
<dbReference type="GO" id="GO:0016757">
    <property type="term" value="F:glycosyltransferase activity"/>
    <property type="evidence" value="ECO:0007669"/>
    <property type="project" value="UniProtKB-KW"/>
</dbReference>
<reference evidence="6 7" key="1">
    <citation type="submission" date="2023-01" db="EMBL/GenBank/DDBJ databases">
        <title>Complete genome sequence of Lacticaseibacillus paracasei SRCM217440 isolated from Makgeolli.</title>
        <authorList>
            <person name="Yang H.-G."/>
            <person name="Jeong S.-J."/>
            <person name="Ha G.-S."/>
            <person name="Yang H.-J."/>
            <person name="Jeong D.-Y."/>
        </authorList>
    </citation>
    <scope>NUCLEOTIDE SEQUENCE [LARGE SCALE GENOMIC DNA]</scope>
    <source>
        <strain evidence="6 7">SRCM217440</strain>
    </source>
</reference>
<dbReference type="SUPFAM" id="SSF53448">
    <property type="entry name" value="Nucleotide-diphospho-sugar transferases"/>
    <property type="match status" value="1"/>
</dbReference>
<dbReference type="InterPro" id="IPR001173">
    <property type="entry name" value="Glyco_trans_2-like"/>
</dbReference>
<evidence type="ECO:0000256" key="1">
    <source>
        <dbReference type="ARBA" id="ARBA00004776"/>
    </source>
</evidence>
<dbReference type="Proteomes" id="UP001212327">
    <property type="component" value="Unassembled WGS sequence"/>
</dbReference>
<name>A0AAW6AB86_LACPA</name>
<sequence length="302" mass="34645">MEQRVAAGIVIYHPNVARLIQCLTSVINDVDKIYIFKNDNTNIDFFSDPKIHILAEAKNLGLSHALNLIMREAQKDGFQWVVTLDQDSILPPGMIAAFTEHFKPGVGIICPQVIDKRRAYMQPDLTNEPVTEVSEAITSASCTSVSAWQKVGKFDEWLFIDLIDNEFSKRLKINGFKILRLNKWILDQQFGDIVPKSARSQKFWLSIAKLFNNNNFAKFSYRKHVDPKRVYYTNRNIIYVNRKLKLYGPVAYQNYNSKSYTGFIIAFMIPSILRAKKKREAVKATVEGIRDGIKAKVVTYKV</sequence>
<protein>
    <submittedName>
        <fullName evidence="6">Glycosyltransferase</fullName>
        <ecNumber evidence="6">2.4.-.-</ecNumber>
    </submittedName>
</protein>
<accession>A0AAW6AB86</accession>
<gene>
    <name evidence="6" type="ORF">PGA78_13230</name>
</gene>
<evidence type="ECO:0000259" key="5">
    <source>
        <dbReference type="Pfam" id="PF00535"/>
    </source>
</evidence>
<feature type="domain" description="Glycosyltransferase 2-like" evidence="5">
    <location>
        <begin position="17"/>
        <end position="116"/>
    </location>
</feature>
<dbReference type="EC" id="2.4.-.-" evidence="6"/>
<keyword evidence="3 6" id="KW-0328">Glycosyltransferase</keyword>
<dbReference type="AlphaFoldDB" id="A0AAW6AB86"/>
<dbReference type="PANTHER" id="PTHR43179">
    <property type="entry name" value="RHAMNOSYLTRANSFERASE WBBL"/>
    <property type="match status" value="1"/>
</dbReference>
<evidence type="ECO:0000256" key="2">
    <source>
        <dbReference type="ARBA" id="ARBA00006739"/>
    </source>
</evidence>
<evidence type="ECO:0000256" key="3">
    <source>
        <dbReference type="ARBA" id="ARBA00022676"/>
    </source>
</evidence>
<comment type="pathway">
    <text evidence="1">Cell wall biogenesis; cell wall polysaccharide biosynthesis.</text>
</comment>
<proteinExistence type="inferred from homology"/>
<evidence type="ECO:0000256" key="4">
    <source>
        <dbReference type="ARBA" id="ARBA00022679"/>
    </source>
</evidence>
<dbReference type="Pfam" id="PF00535">
    <property type="entry name" value="Glycos_transf_2"/>
    <property type="match status" value="1"/>
</dbReference>
<evidence type="ECO:0000313" key="7">
    <source>
        <dbReference type="Proteomes" id="UP001212327"/>
    </source>
</evidence>
<dbReference type="RefSeq" id="WP_272029208.1">
    <property type="nucleotide sequence ID" value="NZ_JAQLSF010000001.1"/>
</dbReference>
<keyword evidence="4 6" id="KW-0808">Transferase</keyword>
<comment type="similarity">
    <text evidence="2">Belongs to the glycosyltransferase 2 family.</text>
</comment>
<dbReference type="InterPro" id="IPR029044">
    <property type="entry name" value="Nucleotide-diphossugar_trans"/>
</dbReference>